<keyword evidence="2" id="KW-0472">Membrane</keyword>
<feature type="region of interest" description="Disordered" evidence="1">
    <location>
        <begin position="301"/>
        <end position="320"/>
    </location>
</feature>
<keyword evidence="3" id="KW-1185">Reference proteome</keyword>
<feature type="region of interest" description="Disordered" evidence="1">
    <location>
        <begin position="330"/>
        <end position="466"/>
    </location>
</feature>
<dbReference type="GeneID" id="106162268"/>
<evidence type="ECO:0000313" key="3">
    <source>
        <dbReference type="Proteomes" id="UP000085678"/>
    </source>
</evidence>
<dbReference type="KEGG" id="lak:106162268"/>
<reference evidence="4" key="1">
    <citation type="submission" date="2025-08" db="UniProtKB">
        <authorList>
            <consortium name="RefSeq"/>
        </authorList>
    </citation>
    <scope>IDENTIFICATION</scope>
    <source>
        <tissue evidence="4">Gonads</tissue>
    </source>
</reference>
<accession>A0A1S3I9K9</accession>
<organism evidence="3 4">
    <name type="scientific">Lingula anatina</name>
    <name type="common">Brachiopod</name>
    <name type="synonym">Lingula unguis</name>
    <dbReference type="NCBI Taxonomy" id="7574"/>
    <lineage>
        <taxon>Eukaryota</taxon>
        <taxon>Metazoa</taxon>
        <taxon>Spiralia</taxon>
        <taxon>Lophotrochozoa</taxon>
        <taxon>Brachiopoda</taxon>
        <taxon>Linguliformea</taxon>
        <taxon>Lingulata</taxon>
        <taxon>Lingulida</taxon>
        <taxon>Linguloidea</taxon>
        <taxon>Lingulidae</taxon>
        <taxon>Lingula</taxon>
    </lineage>
</organism>
<dbReference type="RefSeq" id="XP_013394942.1">
    <property type="nucleotide sequence ID" value="XM_013539488.1"/>
</dbReference>
<dbReference type="PANTHER" id="PTHR47139">
    <property type="entry name" value="TUMOR NECROSIS FACTOR RECEPTOR SUPERFAMILY MEMBER 9"/>
    <property type="match status" value="1"/>
</dbReference>
<feature type="region of interest" description="Disordered" evidence="1">
    <location>
        <begin position="213"/>
        <end position="295"/>
    </location>
</feature>
<feature type="compositionally biased region" description="Polar residues" evidence="1">
    <location>
        <begin position="432"/>
        <end position="466"/>
    </location>
</feature>
<dbReference type="OrthoDB" id="8710478at2759"/>
<dbReference type="AlphaFoldDB" id="A0A1S3I9K9"/>
<proteinExistence type="predicted"/>
<dbReference type="GO" id="GO:0042127">
    <property type="term" value="P:regulation of cell population proliferation"/>
    <property type="evidence" value="ECO:0007669"/>
    <property type="project" value="TreeGrafter"/>
</dbReference>
<feature type="compositionally biased region" description="Polar residues" evidence="1">
    <location>
        <begin position="301"/>
        <end position="311"/>
    </location>
</feature>
<keyword evidence="2" id="KW-1133">Transmembrane helix</keyword>
<feature type="compositionally biased region" description="Polar residues" evidence="1">
    <location>
        <begin position="279"/>
        <end position="294"/>
    </location>
</feature>
<evidence type="ECO:0000313" key="4">
    <source>
        <dbReference type="RefSeq" id="XP_013394942.1"/>
    </source>
</evidence>
<feature type="compositionally biased region" description="Low complexity" evidence="1">
    <location>
        <begin position="239"/>
        <end position="249"/>
    </location>
</feature>
<feature type="transmembrane region" description="Helical" evidence="2">
    <location>
        <begin position="166"/>
        <end position="191"/>
    </location>
</feature>
<evidence type="ECO:0000256" key="2">
    <source>
        <dbReference type="SAM" id="Phobius"/>
    </source>
</evidence>
<name>A0A1S3I9K9_LINAN</name>
<dbReference type="Proteomes" id="UP000085678">
    <property type="component" value="Unplaced"/>
</dbReference>
<keyword evidence="2" id="KW-0812">Transmembrane</keyword>
<dbReference type="GO" id="GO:0038023">
    <property type="term" value="F:signaling receptor activity"/>
    <property type="evidence" value="ECO:0007669"/>
    <property type="project" value="TreeGrafter"/>
</dbReference>
<protein>
    <submittedName>
        <fullName evidence="4">Uncharacterized protein LOC106162268</fullName>
    </submittedName>
</protein>
<dbReference type="InParanoid" id="A0A1S3I9K9"/>
<feature type="compositionally biased region" description="Polar residues" evidence="1">
    <location>
        <begin position="259"/>
        <end position="273"/>
    </location>
</feature>
<feature type="compositionally biased region" description="Polar residues" evidence="1">
    <location>
        <begin position="359"/>
        <end position="368"/>
    </location>
</feature>
<feature type="compositionally biased region" description="Low complexity" evidence="1">
    <location>
        <begin position="385"/>
        <end position="396"/>
    </location>
</feature>
<gene>
    <name evidence="4" type="primary">LOC106162268</name>
</gene>
<dbReference type="PANTHER" id="PTHR47139:SF1">
    <property type="entry name" value="TUMOR NECROSIS FACTOR RECEPTOR SUPERFAMILY MEMBER 9"/>
    <property type="match status" value="1"/>
</dbReference>
<evidence type="ECO:0000256" key="1">
    <source>
        <dbReference type="SAM" id="MobiDB-lite"/>
    </source>
</evidence>
<sequence>MDITCLPGTQAEPCNAGDPSSSSCIPCPEGQYQTRQTTLSDRLTCSVNLNCTQSHREYVTRGSSTTESVCGTCLVGYKETAIGTCIKNMCPIGQEPKGNGCQWCGTGNFSAEEDNKPCKRRTICNCTLMEGNATMDNRCSLDVSLCNDAYVTAGAPTELSSVDRDLIVALVVVGVTVIVIVGAALLLVFLVKKGYVTCPCEIRRPKINPNDQIDIEDARQSDDVVDDVGPTSEIPRANSSDSLASSTDSVNGKAPIPVSDQSQGPHPSMTSDQSKQDGYESQPSLANNENPHSQTLHKDLTSINSARASTSRTEDVGPIESMSLTIIQSRQESYDSEAQPFFTNDEDPDSQTVHRDLASINSAPSSTTRTEDVRPNGSMNMTINQSRQESYESESQPFSADNMDLNSQTPRKDLASINTAPASTGRKEAFQPNGSIPVNENASFNRQHPENDFSTTCEGEQPSSTRVELEPVNAYTSVRLDSFK</sequence>